<evidence type="ECO:0000256" key="7">
    <source>
        <dbReference type="ARBA" id="ARBA00025687"/>
    </source>
</evidence>
<keyword evidence="5" id="KW-0804">Transcription</keyword>
<evidence type="ECO:0000256" key="5">
    <source>
        <dbReference type="ARBA" id="ARBA00023163"/>
    </source>
</evidence>
<evidence type="ECO:0000256" key="3">
    <source>
        <dbReference type="ARBA" id="ARBA00019695"/>
    </source>
</evidence>
<name>A0A0C9R7S3_9HYME</name>
<dbReference type="Pfam" id="PF06179">
    <property type="entry name" value="Med22"/>
    <property type="match status" value="1"/>
</dbReference>
<comment type="function">
    <text evidence="7">Component of the Mediator complex, a coactivator involved in the regulated transcription of nearly all RNA polymerase II-dependent genes. Mediator functions as a bridge to convey information from gene-specific regulatory proteins to the basal RNA polymerase II transcription machinery. Mediator is recruited to promoters by direct interactions with regulatory proteins and serves as a scaffold for the assembly of a functional preinitiation complex with RNA polymerase II and the general transcription factors.</text>
</comment>
<evidence type="ECO:0000256" key="8">
    <source>
        <dbReference type="ARBA" id="ARBA00031962"/>
    </source>
</evidence>
<dbReference type="OrthoDB" id="203279at2759"/>
<dbReference type="GO" id="GO:0003712">
    <property type="term" value="F:transcription coregulator activity"/>
    <property type="evidence" value="ECO:0007669"/>
    <property type="project" value="InterPro"/>
</dbReference>
<reference evidence="9" key="1">
    <citation type="submission" date="2015-01" db="EMBL/GenBank/DDBJ databases">
        <title>Transcriptome Assembly of Fopius arisanus.</title>
        <authorList>
            <person name="Geib S."/>
        </authorList>
    </citation>
    <scope>NUCLEOTIDE SEQUENCE</scope>
</reference>
<reference evidence="11" key="2">
    <citation type="submission" date="2025-04" db="UniProtKB">
        <authorList>
            <consortium name="RefSeq"/>
        </authorList>
    </citation>
    <scope>IDENTIFICATION</scope>
    <source>
        <strain evidence="11">USDA-PBARC FA_bdor</strain>
        <tissue evidence="11">Whole organism</tissue>
    </source>
</reference>
<dbReference type="CTD" id="6837"/>
<gene>
    <name evidence="9" type="primary">MED22_0</name>
    <name evidence="11" type="synonym">MED22</name>
    <name evidence="9" type="ORF">g.292</name>
</gene>
<evidence type="ECO:0000256" key="4">
    <source>
        <dbReference type="ARBA" id="ARBA00023015"/>
    </source>
</evidence>
<dbReference type="InterPro" id="IPR009332">
    <property type="entry name" value="Med22"/>
</dbReference>
<dbReference type="PANTHER" id="PTHR12434">
    <property type="entry name" value="MEDIATOR OF RNA POLYMERASE II TRANSCRIPTION SUBUNIT 22"/>
    <property type="match status" value="1"/>
</dbReference>
<dbReference type="KEGG" id="fas:105267317"/>
<protein>
    <recommendedName>
        <fullName evidence="3">Mediator of RNA polymerase II transcription subunit 22</fullName>
    </recommendedName>
    <alternativeName>
        <fullName evidence="8">Mediator complex subunit 22</fullName>
    </alternativeName>
</protein>
<comment type="similarity">
    <text evidence="2">Belongs to the Mediator complex subunit 22 family.</text>
</comment>
<dbReference type="GeneID" id="105267317"/>
<accession>A0A0C9R7S3</accession>
<keyword evidence="4" id="KW-0805">Transcription regulation</keyword>
<dbReference type="GO" id="GO:0006357">
    <property type="term" value="P:regulation of transcription by RNA polymerase II"/>
    <property type="evidence" value="ECO:0007669"/>
    <property type="project" value="InterPro"/>
</dbReference>
<keyword evidence="10" id="KW-1185">Reference proteome</keyword>
<dbReference type="AlphaFoldDB" id="A0A0C9R7S3"/>
<dbReference type="PANTHER" id="PTHR12434:SF6">
    <property type="entry name" value="MEDIATOR OF RNA POLYMERASE II TRANSCRIPTION SUBUNIT 22"/>
    <property type="match status" value="1"/>
</dbReference>
<dbReference type="RefSeq" id="XP_011304397.1">
    <property type="nucleotide sequence ID" value="XM_011306095.1"/>
</dbReference>
<dbReference type="Proteomes" id="UP000694866">
    <property type="component" value="Unplaced"/>
</dbReference>
<evidence type="ECO:0000256" key="2">
    <source>
        <dbReference type="ARBA" id="ARBA00005942"/>
    </source>
</evidence>
<evidence type="ECO:0000256" key="1">
    <source>
        <dbReference type="ARBA" id="ARBA00004123"/>
    </source>
</evidence>
<evidence type="ECO:0000313" key="10">
    <source>
        <dbReference type="Proteomes" id="UP000694866"/>
    </source>
</evidence>
<sequence length="173" mass="19845">MSTGYRALISRHLFQWKSSSDRENSAIKLIVVTMSAPRALPQSKEALLKSYTTRLKDDVKSMLENFEEIIKLAKGENDSQLSRMTQCEQDTYEMHVRAANIVRAGESLMKLVSDIKQYLILNDFPSVNDAIATNSKLFRQKQAECDQKLAALRDDMAADLYDLEEEYYTSIYK</sequence>
<keyword evidence="6" id="KW-0539">Nucleus</keyword>
<comment type="subcellular location">
    <subcellularLocation>
        <location evidence="1">Nucleus</location>
    </subcellularLocation>
</comment>
<evidence type="ECO:0000256" key="6">
    <source>
        <dbReference type="ARBA" id="ARBA00023242"/>
    </source>
</evidence>
<dbReference type="GO" id="GO:0016592">
    <property type="term" value="C:mediator complex"/>
    <property type="evidence" value="ECO:0007669"/>
    <property type="project" value="InterPro"/>
</dbReference>
<organism evidence="9">
    <name type="scientific">Fopius arisanus</name>
    <dbReference type="NCBI Taxonomy" id="64838"/>
    <lineage>
        <taxon>Eukaryota</taxon>
        <taxon>Metazoa</taxon>
        <taxon>Ecdysozoa</taxon>
        <taxon>Arthropoda</taxon>
        <taxon>Hexapoda</taxon>
        <taxon>Insecta</taxon>
        <taxon>Pterygota</taxon>
        <taxon>Neoptera</taxon>
        <taxon>Endopterygota</taxon>
        <taxon>Hymenoptera</taxon>
        <taxon>Apocrita</taxon>
        <taxon>Ichneumonoidea</taxon>
        <taxon>Braconidae</taxon>
        <taxon>Opiinae</taxon>
        <taxon>Fopius</taxon>
    </lineage>
</organism>
<accession>A0A9R1T7K2</accession>
<evidence type="ECO:0000313" key="9">
    <source>
        <dbReference type="EMBL" id="JAG78659.1"/>
    </source>
</evidence>
<proteinExistence type="inferred from homology"/>
<evidence type="ECO:0000313" key="11">
    <source>
        <dbReference type="RefSeq" id="XP_011304397.1"/>
    </source>
</evidence>
<dbReference type="EMBL" id="GBYB01008892">
    <property type="protein sequence ID" value="JAG78659.1"/>
    <property type="molecule type" value="Transcribed_RNA"/>
</dbReference>